<dbReference type="AlphaFoldDB" id="A0A0B2A894"/>
<reference evidence="2 3" key="1">
    <citation type="submission" date="2014-11" db="EMBL/GenBank/DDBJ databases">
        <title>Genome sequence of Microbacterium mangrovi MUSC 115(T).</title>
        <authorList>
            <person name="Lee L.-H."/>
        </authorList>
    </citation>
    <scope>NUCLEOTIDE SEQUENCE [LARGE SCALE GENOMIC DNA]</scope>
    <source>
        <strain evidence="2 3">MUSC 115</strain>
    </source>
</reference>
<sequence>MPKKKRADVPAIRSQFDPSSNDAVDPDHDPFDPRLRPVRRGPAWELAVIEAAVEEMDREDADHRRPSN</sequence>
<protein>
    <submittedName>
        <fullName evidence="2">Uncharacterized protein</fullName>
    </submittedName>
</protein>
<dbReference type="EMBL" id="JTDK01000003">
    <property type="protein sequence ID" value="KHK99300.1"/>
    <property type="molecule type" value="Genomic_DNA"/>
</dbReference>
<feature type="region of interest" description="Disordered" evidence="1">
    <location>
        <begin position="1"/>
        <end position="37"/>
    </location>
</feature>
<gene>
    <name evidence="2" type="ORF">LK09_03150</name>
</gene>
<evidence type="ECO:0000256" key="1">
    <source>
        <dbReference type="SAM" id="MobiDB-lite"/>
    </source>
</evidence>
<name>A0A0B2A894_9MICO</name>
<organism evidence="2 3">
    <name type="scientific">Microbacterium mangrovi</name>
    <dbReference type="NCBI Taxonomy" id="1348253"/>
    <lineage>
        <taxon>Bacteria</taxon>
        <taxon>Bacillati</taxon>
        <taxon>Actinomycetota</taxon>
        <taxon>Actinomycetes</taxon>
        <taxon>Micrococcales</taxon>
        <taxon>Microbacteriaceae</taxon>
        <taxon>Microbacterium</taxon>
    </lineage>
</organism>
<dbReference type="Proteomes" id="UP000031030">
    <property type="component" value="Unassembled WGS sequence"/>
</dbReference>
<accession>A0A0B2A894</accession>
<dbReference type="STRING" id="1348253.LK09_03150"/>
<evidence type="ECO:0000313" key="2">
    <source>
        <dbReference type="EMBL" id="KHK99300.1"/>
    </source>
</evidence>
<proteinExistence type="predicted"/>
<dbReference type="RefSeq" id="WP_039395900.1">
    <property type="nucleotide sequence ID" value="NZ_JTDK01000003.1"/>
</dbReference>
<keyword evidence="3" id="KW-1185">Reference proteome</keyword>
<feature type="compositionally biased region" description="Basic and acidic residues" evidence="1">
    <location>
        <begin position="25"/>
        <end position="35"/>
    </location>
</feature>
<evidence type="ECO:0000313" key="3">
    <source>
        <dbReference type="Proteomes" id="UP000031030"/>
    </source>
</evidence>
<comment type="caution">
    <text evidence="2">The sequence shown here is derived from an EMBL/GenBank/DDBJ whole genome shotgun (WGS) entry which is preliminary data.</text>
</comment>